<dbReference type="RefSeq" id="XP_067814276.1">
    <property type="nucleotide sequence ID" value="XM_067960216.1"/>
</dbReference>
<dbReference type="Proteomes" id="UP000294530">
    <property type="component" value="Unassembled WGS sequence"/>
</dbReference>
<dbReference type="GeneID" id="94345887"/>
<protein>
    <recommendedName>
        <fullName evidence="3">Endonuclease/exonuclease/phosphatase domain-containing protein</fullName>
    </recommendedName>
</protein>
<evidence type="ECO:0000313" key="2">
    <source>
        <dbReference type="Proteomes" id="UP000294530"/>
    </source>
</evidence>
<accession>A0A976FD17</accession>
<keyword evidence="2" id="KW-1185">Reference proteome</keyword>
<dbReference type="EMBL" id="SHOA02000220">
    <property type="protein sequence ID" value="TDH64777.1"/>
    <property type="molecule type" value="Genomic_DNA"/>
</dbReference>
<evidence type="ECO:0000313" key="1">
    <source>
        <dbReference type="EMBL" id="TDH64777.1"/>
    </source>
</evidence>
<reference evidence="1 2" key="1">
    <citation type="journal article" date="2021" name="Genome Biol.">
        <title>AFLAP: assembly-free linkage analysis pipeline using k-mers from genome sequencing data.</title>
        <authorList>
            <person name="Fletcher K."/>
            <person name="Zhang L."/>
            <person name="Gil J."/>
            <person name="Han R."/>
            <person name="Cavanaugh K."/>
            <person name="Michelmore R."/>
        </authorList>
    </citation>
    <scope>NUCLEOTIDE SEQUENCE [LARGE SCALE GENOMIC DNA]</scope>
    <source>
        <strain evidence="1 2">SF5</strain>
    </source>
</reference>
<organism evidence="1 2">
    <name type="scientific">Bremia lactucae</name>
    <name type="common">Lettuce downy mildew</name>
    <dbReference type="NCBI Taxonomy" id="4779"/>
    <lineage>
        <taxon>Eukaryota</taxon>
        <taxon>Sar</taxon>
        <taxon>Stramenopiles</taxon>
        <taxon>Oomycota</taxon>
        <taxon>Peronosporomycetes</taxon>
        <taxon>Peronosporales</taxon>
        <taxon>Peronosporaceae</taxon>
        <taxon>Bremia</taxon>
    </lineage>
</organism>
<sequence>MASRSMVVTSDACPDCVCLTCHVYAPTDHDERENLLLKMADWSWPLTDIVVTGDFNSVQSHKLDRYGGLRSGRPKSAALSYFTANMDLEDARILAKLIDENSLL</sequence>
<gene>
    <name evidence="1" type="ORF">CCR75_002116</name>
</gene>
<dbReference type="AlphaFoldDB" id="A0A976FD17"/>
<dbReference type="KEGG" id="blac:94345887"/>
<name>A0A976FD17_BRELC</name>
<comment type="caution">
    <text evidence="1">The sequence shown here is derived from an EMBL/GenBank/DDBJ whole genome shotgun (WGS) entry which is preliminary data.</text>
</comment>
<evidence type="ECO:0008006" key="3">
    <source>
        <dbReference type="Google" id="ProtNLM"/>
    </source>
</evidence>
<proteinExistence type="predicted"/>